<keyword evidence="2" id="KW-1003">Cell membrane</keyword>
<dbReference type="InterPro" id="IPR050189">
    <property type="entry name" value="MFS_Efflux_Transporters"/>
</dbReference>
<evidence type="ECO:0000256" key="5">
    <source>
        <dbReference type="ARBA" id="ARBA00023136"/>
    </source>
</evidence>
<evidence type="ECO:0000256" key="2">
    <source>
        <dbReference type="ARBA" id="ARBA00022475"/>
    </source>
</evidence>
<dbReference type="InterPro" id="IPR036259">
    <property type="entry name" value="MFS_trans_sf"/>
</dbReference>
<evidence type="ECO:0000256" key="7">
    <source>
        <dbReference type="SAM" id="Phobius"/>
    </source>
</evidence>
<accession>A0A2S3W9Q2</accession>
<organism evidence="8 9">
    <name type="scientific">Pseudomonas putida</name>
    <name type="common">Arthrobacter siderocapsulatus</name>
    <dbReference type="NCBI Taxonomy" id="303"/>
    <lineage>
        <taxon>Bacteria</taxon>
        <taxon>Pseudomonadati</taxon>
        <taxon>Pseudomonadota</taxon>
        <taxon>Gammaproteobacteria</taxon>
        <taxon>Pseudomonadales</taxon>
        <taxon>Pseudomonadaceae</taxon>
        <taxon>Pseudomonas</taxon>
    </lineage>
</organism>
<feature type="transmembrane region" description="Helical" evidence="7">
    <location>
        <begin position="196"/>
        <end position="215"/>
    </location>
</feature>
<dbReference type="AlphaFoldDB" id="A0A2S3W9Q2"/>
<feature type="transmembrane region" description="Helical" evidence="7">
    <location>
        <begin position="96"/>
        <end position="117"/>
    </location>
</feature>
<dbReference type="EMBL" id="MIND01000018">
    <property type="protein sequence ID" value="POF87660.1"/>
    <property type="molecule type" value="Genomic_DNA"/>
</dbReference>
<evidence type="ECO:0000256" key="3">
    <source>
        <dbReference type="ARBA" id="ARBA00022692"/>
    </source>
</evidence>
<dbReference type="GO" id="GO:0022857">
    <property type="term" value="F:transmembrane transporter activity"/>
    <property type="evidence" value="ECO:0007669"/>
    <property type="project" value="TreeGrafter"/>
</dbReference>
<sequence length="323" mass="33304">MHPLSYLGGLYGWRSAFFAAAAVGVVTLVFQSLTLPSLAPRRPARLRTVLEVLQRPGIAMGMFGCVLVHSGHFAMFTYIRPFLEDTTGIGPQGLSLMLLGFGVANFVGTLVAGWMLTRSPLATLVLMPASVPGQAVLLAVWGLAFGGVPVAWSNWVASAVPDQAESAGGMVVASVQSAIATGAAAGGAMFSLGGSAGVFVAAAVLMLLAALLIALRVRVPAVDGAVLKGGCLDGHFRHSFISLPVPAATAGKWAKRGPKPHACRIWRFDCGIESKAYAAGVTRRQPQLSISAISVLRRTDSEPAARRTAATPATGSTLTTGAG</sequence>
<feature type="transmembrane region" description="Helical" evidence="7">
    <location>
        <begin position="56"/>
        <end position="76"/>
    </location>
</feature>
<dbReference type="PANTHER" id="PTHR43124:SF5">
    <property type="entry name" value="PURINE RIBONUCLEOSIDE EFFLUX PUMP NEPI"/>
    <property type="match status" value="1"/>
</dbReference>
<proteinExistence type="predicted"/>
<evidence type="ECO:0000256" key="4">
    <source>
        <dbReference type="ARBA" id="ARBA00022989"/>
    </source>
</evidence>
<dbReference type="SUPFAM" id="SSF103473">
    <property type="entry name" value="MFS general substrate transporter"/>
    <property type="match status" value="1"/>
</dbReference>
<evidence type="ECO:0000256" key="1">
    <source>
        <dbReference type="ARBA" id="ARBA00004651"/>
    </source>
</evidence>
<keyword evidence="5 7" id="KW-0472">Membrane</keyword>
<keyword evidence="3 7" id="KW-0812">Transmembrane</keyword>
<comment type="subcellular location">
    <subcellularLocation>
        <location evidence="1">Cell membrane</location>
        <topology evidence="1">Multi-pass membrane protein</topology>
    </subcellularLocation>
</comment>
<protein>
    <submittedName>
        <fullName evidence="8">Uncharacterized protein</fullName>
    </submittedName>
</protein>
<comment type="caution">
    <text evidence="8">The sequence shown here is derived from an EMBL/GenBank/DDBJ whole genome shotgun (WGS) entry which is preliminary data.</text>
</comment>
<feature type="region of interest" description="Disordered" evidence="6">
    <location>
        <begin position="301"/>
        <end position="323"/>
    </location>
</feature>
<dbReference type="Proteomes" id="UP000237194">
    <property type="component" value="Unassembled WGS sequence"/>
</dbReference>
<dbReference type="GO" id="GO:0005886">
    <property type="term" value="C:plasma membrane"/>
    <property type="evidence" value="ECO:0007669"/>
    <property type="project" value="UniProtKB-SubCell"/>
</dbReference>
<evidence type="ECO:0000313" key="9">
    <source>
        <dbReference type="Proteomes" id="UP000237194"/>
    </source>
</evidence>
<dbReference type="PANTHER" id="PTHR43124">
    <property type="entry name" value="PURINE EFFLUX PUMP PBUE"/>
    <property type="match status" value="1"/>
</dbReference>
<reference evidence="8 9" key="1">
    <citation type="submission" date="2016-08" db="EMBL/GenBank/DDBJ databases">
        <authorList>
            <person name="Seilhamer J.J."/>
        </authorList>
    </citation>
    <scope>NUCLEOTIDE SEQUENCE [LARGE SCALE GENOMIC DNA]</scope>
    <source>
        <strain evidence="8 9">KT-27</strain>
    </source>
</reference>
<dbReference type="Gene3D" id="1.20.1250.20">
    <property type="entry name" value="MFS general substrate transporter like domains"/>
    <property type="match status" value="1"/>
</dbReference>
<evidence type="ECO:0000313" key="8">
    <source>
        <dbReference type="EMBL" id="POF87660.1"/>
    </source>
</evidence>
<evidence type="ECO:0000256" key="6">
    <source>
        <dbReference type="SAM" id="MobiDB-lite"/>
    </source>
</evidence>
<reference evidence="8 9" key="2">
    <citation type="submission" date="2018-03" db="EMBL/GenBank/DDBJ databases">
        <title>Draft genome of Pseudomonas putida strain KT-27.</title>
        <authorList>
            <person name="Yoshizawa S."/>
            <person name="Khan N.H."/>
            <person name="Nishimura M."/>
            <person name="Chiura H.X."/>
            <person name="Ogura Y."/>
            <person name="Hayashi T."/>
            <person name="Kogure K."/>
        </authorList>
    </citation>
    <scope>NUCLEOTIDE SEQUENCE [LARGE SCALE GENOMIC DNA]</scope>
    <source>
        <strain evidence="8 9">KT-27</strain>
    </source>
</reference>
<gene>
    <name evidence="8" type="ORF">BGP80_06645</name>
</gene>
<feature type="transmembrane region" description="Helical" evidence="7">
    <location>
        <begin position="12"/>
        <end position="35"/>
    </location>
</feature>
<keyword evidence="4 7" id="KW-1133">Transmembrane helix</keyword>
<name>A0A2S3W9Q2_PSEPU</name>
<feature type="transmembrane region" description="Helical" evidence="7">
    <location>
        <begin position="129"/>
        <end position="152"/>
    </location>
</feature>